<evidence type="ECO:0000313" key="1">
    <source>
        <dbReference type="EMBL" id="KZV86838.1"/>
    </source>
</evidence>
<sequence length="352" mass="38825">MDVLPPYTSHEAIGGTSHTVAHDKGGLEVQFFSHAVAPTSPPIFHNESIISGTLHLEVHESLLSSIHGVTVTLRGFEREMRGAFGQATTMSKTAEIGQTTFLSVNQELYTHDSGKLAAGTHSWPFALVFPKTFRSVSKKALDEEFELPPTFSAPGYPTYLLYELRCEVSKSTLAGDEIMSVPILYVPRREAARPSKARMLAYETGSPAPSPLHDSEGWQTATATTKVQVFNAREVDISVSFSLARPLEYARGTFIPFYMNLTCDDAQALDLLSTPQAFSIVLDRRLHASEPSGRRAVDERGNGQDTVSEGKYWRAEPNYEGHNTRAFEGEIAVGVQLMQNFTYPKLSLHVSR</sequence>
<organism evidence="1 2">
    <name type="scientific">Exidia glandulosa HHB12029</name>
    <dbReference type="NCBI Taxonomy" id="1314781"/>
    <lineage>
        <taxon>Eukaryota</taxon>
        <taxon>Fungi</taxon>
        <taxon>Dikarya</taxon>
        <taxon>Basidiomycota</taxon>
        <taxon>Agaricomycotina</taxon>
        <taxon>Agaricomycetes</taxon>
        <taxon>Auriculariales</taxon>
        <taxon>Exidiaceae</taxon>
        <taxon>Exidia</taxon>
    </lineage>
</organism>
<dbReference type="STRING" id="1314781.A0A165EFT4"/>
<dbReference type="AlphaFoldDB" id="A0A165EFT4"/>
<reference evidence="1 2" key="1">
    <citation type="journal article" date="2016" name="Mol. Biol. Evol.">
        <title>Comparative Genomics of Early-Diverging Mushroom-Forming Fungi Provides Insights into the Origins of Lignocellulose Decay Capabilities.</title>
        <authorList>
            <person name="Nagy L.G."/>
            <person name="Riley R."/>
            <person name="Tritt A."/>
            <person name="Adam C."/>
            <person name="Daum C."/>
            <person name="Floudas D."/>
            <person name="Sun H."/>
            <person name="Yadav J.S."/>
            <person name="Pangilinan J."/>
            <person name="Larsson K.H."/>
            <person name="Matsuura K."/>
            <person name="Barry K."/>
            <person name="Labutti K."/>
            <person name="Kuo R."/>
            <person name="Ohm R.A."/>
            <person name="Bhattacharya S.S."/>
            <person name="Shirouzu T."/>
            <person name="Yoshinaga Y."/>
            <person name="Martin F.M."/>
            <person name="Grigoriev I.V."/>
            <person name="Hibbett D.S."/>
        </authorList>
    </citation>
    <scope>NUCLEOTIDE SEQUENCE [LARGE SCALE GENOMIC DNA]</scope>
    <source>
        <strain evidence="1 2">HHB12029</strain>
    </source>
</reference>
<keyword evidence="2" id="KW-1185">Reference proteome</keyword>
<dbReference type="InParanoid" id="A0A165EFT4"/>
<dbReference type="Gene3D" id="2.60.40.640">
    <property type="match status" value="1"/>
</dbReference>
<evidence type="ECO:0008006" key="3">
    <source>
        <dbReference type="Google" id="ProtNLM"/>
    </source>
</evidence>
<evidence type="ECO:0000313" key="2">
    <source>
        <dbReference type="Proteomes" id="UP000077266"/>
    </source>
</evidence>
<dbReference type="InterPro" id="IPR014752">
    <property type="entry name" value="Arrestin-like_C"/>
</dbReference>
<name>A0A165EFT4_EXIGL</name>
<proteinExistence type="predicted"/>
<dbReference type="Proteomes" id="UP000077266">
    <property type="component" value="Unassembled WGS sequence"/>
</dbReference>
<dbReference type="EMBL" id="KV426143">
    <property type="protein sequence ID" value="KZV86838.1"/>
    <property type="molecule type" value="Genomic_DNA"/>
</dbReference>
<gene>
    <name evidence="1" type="ORF">EXIGLDRAFT_217069</name>
</gene>
<dbReference type="OrthoDB" id="3261578at2759"/>
<accession>A0A165EFT4</accession>
<protein>
    <recommendedName>
        <fullName evidence="3">Arrestin-like N-terminal domain-containing protein</fullName>
    </recommendedName>
</protein>